<dbReference type="EMBL" id="JPMV01000001">
    <property type="protein sequence ID" value="KGI83095.1"/>
    <property type="molecule type" value="Genomic_DNA"/>
</dbReference>
<comment type="caution">
    <text evidence="3">The sequence shown here is derived from an EMBL/GenBank/DDBJ whole genome shotgun (WGS) entry which is preliminary data.</text>
</comment>
<sequence length="144" mass="14234">MKRTLTTASALVAGSVGVLGFAGTAAAADVPELPAELPVDNNVAKATYHTAATLHSAQQAVGDVVPSNGELTGRAADTADGDPLSEAVQEGHVSGELLNGEQLDGSASEMLGSIPDRTQQSAAPSSDSSVSGLPVGDVVSGLVR</sequence>
<keyword evidence="4" id="KW-1185">Reference proteome</keyword>
<dbReference type="Proteomes" id="UP000029737">
    <property type="component" value="Unassembled WGS sequence"/>
</dbReference>
<gene>
    <name evidence="3" type="ORF">IL38_00150</name>
</gene>
<name>A0ABR4X8P1_9ACTN</name>
<evidence type="ECO:0008006" key="5">
    <source>
        <dbReference type="Google" id="ProtNLM"/>
    </source>
</evidence>
<accession>A0ABR4X8P1</accession>
<reference evidence="3 4" key="1">
    <citation type="journal article" date="2014" name="PLoS ONE">
        <title>Identification and Characterization of a New Erythromycin Biosynthetic Gene Cluster in Actinopolyspora erythraea YIM90600, a Novel Erythronolide-Producing Halophilic Actinomycete Isolated from Salt Field.</title>
        <authorList>
            <person name="Chen D."/>
            <person name="Feng J."/>
            <person name="Huang L."/>
            <person name="Zhang Q."/>
            <person name="Wu J."/>
            <person name="Zhu X."/>
            <person name="Duan Y."/>
            <person name="Xu Z."/>
        </authorList>
    </citation>
    <scope>NUCLEOTIDE SEQUENCE [LARGE SCALE GENOMIC DNA]</scope>
    <source>
        <strain evidence="3 4">YIM90600</strain>
    </source>
</reference>
<organism evidence="3 4">
    <name type="scientific">Actinopolyspora erythraea</name>
    <dbReference type="NCBI Taxonomy" id="414996"/>
    <lineage>
        <taxon>Bacteria</taxon>
        <taxon>Bacillati</taxon>
        <taxon>Actinomycetota</taxon>
        <taxon>Actinomycetes</taxon>
        <taxon>Actinopolysporales</taxon>
        <taxon>Actinopolysporaceae</taxon>
        <taxon>Actinopolyspora</taxon>
    </lineage>
</organism>
<evidence type="ECO:0000313" key="4">
    <source>
        <dbReference type="Proteomes" id="UP000029737"/>
    </source>
</evidence>
<proteinExistence type="predicted"/>
<evidence type="ECO:0000313" key="3">
    <source>
        <dbReference type="EMBL" id="KGI83095.1"/>
    </source>
</evidence>
<evidence type="ECO:0000256" key="1">
    <source>
        <dbReference type="SAM" id="MobiDB-lite"/>
    </source>
</evidence>
<protein>
    <recommendedName>
        <fullName evidence="5">ATP-binding protein</fullName>
    </recommendedName>
</protein>
<feature type="region of interest" description="Disordered" evidence="1">
    <location>
        <begin position="65"/>
        <end position="144"/>
    </location>
</feature>
<feature type="compositionally biased region" description="Low complexity" evidence="1">
    <location>
        <begin position="121"/>
        <end position="144"/>
    </location>
</feature>
<dbReference type="RefSeq" id="WP_043569296.1">
    <property type="nucleotide sequence ID" value="NZ_CP022752.1"/>
</dbReference>
<feature type="chain" id="PRO_5046735331" description="ATP-binding protein" evidence="2">
    <location>
        <begin position="28"/>
        <end position="144"/>
    </location>
</feature>
<evidence type="ECO:0000256" key="2">
    <source>
        <dbReference type="SAM" id="SignalP"/>
    </source>
</evidence>
<feature type="signal peptide" evidence="2">
    <location>
        <begin position="1"/>
        <end position="27"/>
    </location>
</feature>
<keyword evidence="2" id="KW-0732">Signal</keyword>